<keyword evidence="3" id="KW-1185">Reference proteome</keyword>
<name>A0A026VUR4_OOCBI</name>
<feature type="domain" description="HAT C-terminal dimerisation" evidence="1">
    <location>
        <begin position="44"/>
        <end position="103"/>
    </location>
</feature>
<dbReference type="InterPro" id="IPR008906">
    <property type="entry name" value="HATC_C_dom"/>
</dbReference>
<sequence length="120" mass="13619">MIGSKSGNPRTVPIIEQTENYQLELCDLQNDISLKSWPESGIELYKILNKEKYPQLRNFGLKIFSMFGSTYLCESSFSKMKHIKSGAWSSLNDTSLSSLMRVNASKLDVDISLLKATKYK</sequence>
<dbReference type="AlphaFoldDB" id="A0A026VUR4"/>
<dbReference type="PANTHER" id="PTHR45913">
    <property type="entry name" value="EPM2A-INTERACTING PROTEIN 1"/>
    <property type="match status" value="1"/>
</dbReference>
<accession>A0A026VUR4</accession>
<organism evidence="2 3">
    <name type="scientific">Ooceraea biroi</name>
    <name type="common">Clonal raider ant</name>
    <name type="synonym">Cerapachys biroi</name>
    <dbReference type="NCBI Taxonomy" id="2015173"/>
    <lineage>
        <taxon>Eukaryota</taxon>
        <taxon>Metazoa</taxon>
        <taxon>Ecdysozoa</taxon>
        <taxon>Arthropoda</taxon>
        <taxon>Hexapoda</taxon>
        <taxon>Insecta</taxon>
        <taxon>Pterygota</taxon>
        <taxon>Neoptera</taxon>
        <taxon>Endopterygota</taxon>
        <taxon>Hymenoptera</taxon>
        <taxon>Apocrita</taxon>
        <taxon>Aculeata</taxon>
        <taxon>Formicoidea</taxon>
        <taxon>Formicidae</taxon>
        <taxon>Dorylinae</taxon>
        <taxon>Ooceraea</taxon>
    </lineage>
</organism>
<dbReference type="OMA" id="FMISRTE"/>
<proteinExistence type="predicted"/>
<evidence type="ECO:0000259" key="1">
    <source>
        <dbReference type="Pfam" id="PF05699"/>
    </source>
</evidence>
<gene>
    <name evidence="2" type="ORF">X777_16317</name>
</gene>
<protein>
    <submittedName>
        <fullName evidence="2">General transcription factor II-I repeat domain-containing protein 2A</fullName>
    </submittedName>
</protein>
<reference evidence="2 3" key="1">
    <citation type="journal article" date="2014" name="Curr. Biol.">
        <title>The genome of the clonal raider ant Cerapachys biroi.</title>
        <authorList>
            <person name="Oxley P.R."/>
            <person name="Ji L."/>
            <person name="Fetter-Pruneda I."/>
            <person name="McKenzie S.K."/>
            <person name="Li C."/>
            <person name="Hu H."/>
            <person name="Zhang G."/>
            <person name="Kronauer D.J."/>
        </authorList>
    </citation>
    <scope>NUCLEOTIDE SEQUENCE [LARGE SCALE GENOMIC DNA]</scope>
</reference>
<dbReference type="Proteomes" id="UP000053097">
    <property type="component" value="Unassembled WGS sequence"/>
</dbReference>
<dbReference type="GO" id="GO:0046983">
    <property type="term" value="F:protein dimerization activity"/>
    <property type="evidence" value="ECO:0007669"/>
    <property type="project" value="InterPro"/>
</dbReference>
<evidence type="ECO:0000313" key="2">
    <source>
        <dbReference type="EMBL" id="EZA47415.1"/>
    </source>
</evidence>
<dbReference type="OrthoDB" id="7701213at2759"/>
<dbReference type="EMBL" id="KK107853">
    <property type="protein sequence ID" value="EZA47415.1"/>
    <property type="molecule type" value="Genomic_DNA"/>
</dbReference>
<evidence type="ECO:0000313" key="3">
    <source>
        <dbReference type="Proteomes" id="UP000053097"/>
    </source>
</evidence>
<dbReference type="PANTHER" id="PTHR45913:SF20">
    <property type="entry name" value="GENERAL TRANSCRIPTION FACTOR II-I REPEAT DOMAIN-CONTAINING PROTEIN 2"/>
    <property type="match status" value="1"/>
</dbReference>
<dbReference type="Pfam" id="PF05699">
    <property type="entry name" value="Dimer_Tnp_hAT"/>
    <property type="match status" value="1"/>
</dbReference>
<dbReference type="InterPro" id="IPR012337">
    <property type="entry name" value="RNaseH-like_sf"/>
</dbReference>
<dbReference type="SUPFAM" id="SSF53098">
    <property type="entry name" value="Ribonuclease H-like"/>
    <property type="match status" value="1"/>
</dbReference>